<evidence type="ECO:0000256" key="8">
    <source>
        <dbReference type="PROSITE-ProRule" id="PRU10141"/>
    </source>
</evidence>
<dbReference type="InterPro" id="IPR011009">
    <property type="entry name" value="Kinase-like_dom_sf"/>
</dbReference>
<keyword evidence="5 9" id="KW-0829">Tyrosine-protein kinase</keyword>
<dbReference type="SMART" id="SM00252">
    <property type="entry name" value="SH2"/>
    <property type="match status" value="1"/>
</dbReference>
<dbReference type="Gene3D" id="3.30.200.20">
    <property type="entry name" value="Phosphorylase Kinase, domain 1"/>
    <property type="match status" value="1"/>
</dbReference>
<keyword evidence="2 8" id="KW-0547">Nucleotide-binding</keyword>
<dbReference type="InterPro" id="IPR036860">
    <property type="entry name" value="SH2_dom_sf"/>
</dbReference>
<evidence type="ECO:0000256" key="7">
    <source>
        <dbReference type="PROSITE-ProRule" id="PRU00191"/>
    </source>
</evidence>
<dbReference type="PROSITE" id="PS00107">
    <property type="entry name" value="PROTEIN_KINASE_ATP"/>
    <property type="match status" value="1"/>
</dbReference>
<dbReference type="GO" id="GO:0005524">
    <property type="term" value="F:ATP binding"/>
    <property type="evidence" value="ECO:0007669"/>
    <property type="project" value="UniProtKB-UniRule"/>
</dbReference>
<dbReference type="PROSITE" id="PS50001">
    <property type="entry name" value="SH2"/>
    <property type="match status" value="1"/>
</dbReference>
<keyword evidence="4 8" id="KW-0067">ATP-binding</keyword>
<dbReference type="EC" id="2.7.10.2" evidence="9"/>
<accession>A0A9P1N1J3</accession>
<sequence length="429" mass="47844">MASNRELPPAATSPGAPGAPVAPQTVQPVVNITQQQQPATGSLPIIDLPEDIKNCAFYHGRIPRVEAELSLRTAGDYLLRKAEGIEGIYLVVSARNSMTYFHFPVSQEKETSKFYLDSIKEASVLDLLNAHVTQAIPLSKTSGCLITRAVPRPQWLVKHSSLIMYKKLGAGAFGEVFLARMEDPTSEIMLDCAVKSMKSEATSEARLRFMKESRMMRKSYQHKNVVMILGIAVMHNPLLIIMELCPNGSLVSYLRKNKGTTTIQEKLRFVTEAASGLAYLEAMGCVHRDVAARNCLLSATNEIKISDFGLADDRCLMIDNTLEKMPIKWLAPETMQEKIYSLKSDIWAFGVLCWETYADGEEPYPGLTPIQTRAKIVVQDYRMKMADDTQPEVVKIVEQCWEKNADKRGTMREHFASLTKLVTPPVAIN</sequence>
<comment type="similarity">
    <text evidence="9">Belongs to the protein kinase superfamily. Tyr protein kinase family.</text>
</comment>
<evidence type="ECO:0000313" key="13">
    <source>
        <dbReference type="EMBL" id="CAI5447577.1"/>
    </source>
</evidence>
<feature type="binding site" evidence="8">
    <location>
        <position position="195"/>
    </location>
    <ligand>
        <name>ATP</name>
        <dbReference type="ChEBI" id="CHEBI:30616"/>
    </ligand>
</feature>
<dbReference type="InterPro" id="IPR000980">
    <property type="entry name" value="SH2"/>
</dbReference>
<dbReference type="EMBL" id="CANHGI010000004">
    <property type="protein sequence ID" value="CAI5447577.1"/>
    <property type="molecule type" value="Genomic_DNA"/>
</dbReference>
<comment type="caution">
    <text evidence="13">The sequence shown here is derived from an EMBL/GenBank/DDBJ whole genome shotgun (WGS) entry which is preliminary data.</text>
</comment>
<proteinExistence type="inferred from homology"/>
<keyword evidence="14" id="KW-1185">Reference proteome</keyword>
<dbReference type="AlphaFoldDB" id="A0A9P1N1J3"/>
<dbReference type="Pfam" id="PF00017">
    <property type="entry name" value="SH2"/>
    <property type="match status" value="1"/>
</dbReference>
<reference evidence="13" key="1">
    <citation type="submission" date="2022-11" db="EMBL/GenBank/DDBJ databases">
        <authorList>
            <person name="Kikuchi T."/>
        </authorList>
    </citation>
    <scope>NUCLEOTIDE SEQUENCE</scope>
    <source>
        <strain evidence="13">PS1010</strain>
    </source>
</reference>
<dbReference type="InterPro" id="IPR020635">
    <property type="entry name" value="Tyr_kinase_cat_dom"/>
</dbReference>
<dbReference type="Proteomes" id="UP001152747">
    <property type="component" value="Unassembled WGS sequence"/>
</dbReference>
<dbReference type="CDD" id="cd00192">
    <property type="entry name" value="PTKc"/>
    <property type="match status" value="1"/>
</dbReference>
<feature type="domain" description="Protein kinase" evidence="12">
    <location>
        <begin position="162"/>
        <end position="422"/>
    </location>
</feature>
<evidence type="ECO:0000256" key="1">
    <source>
        <dbReference type="ARBA" id="ARBA00022679"/>
    </source>
</evidence>
<dbReference type="InterPro" id="IPR008266">
    <property type="entry name" value="Tyr_kinase_AS"/>
</dbReference>
<dbReference type="SUPFAM" id="SSF55550">
    <property type="entry name" value="SH2 domain"/>
    <property type="match status" value="1"/>
</dbReference>
<dbReference type="GO" id="GO:0004715">
    <property type="term" value="F:non-membrane spanning protein tyrosine kinase activity"/>
    <property type="evidence" value="ECO:0007669"/>
    <property type="project" value="UniProtKB-EC"/>
</dbReference>
<evidence type="ECO:0000259" key="11">
    <source>
        <dbReference type="PROSITE" id="PS50001"/>
    </source>
</evidence>
<evidence type="ECO:0000313" key="14">
    <source>
        <dbReference type="Proteomes" id="UP001152747"/>
    </source>
</evidence>
<dbReference type="PROSITE" id="PS50011">
    <property type="entry name" value="PROTEIN_KINASE_DOM"/>
    <property type="match status" value="1"/>
</dbReference>
<keyword evidence="3 9" id="KW-0418">Kinase</keyword>
<dbReference type="InterPro" id="IPR000719">
    <property type="entry name" value="Prot_kinase_dom"/>
</dbReference>
<feature type="region of interest" description="Disordered" evidence="10">
    <location>
        <begin position="1"/>
        <end position="23"/>
    </location>
</feature>
<dbReference type="OrthoDB" id="535945at2759"/>
<evidence type="ECO:0000256" key="5">
    <source>
        <dbReference type="ARBA" id="ARBA00023137"/>
    </source>
</evidence>
<dbReference type="InterPro" id="IPR050198">
    <property type="entry name" value="Non-receptor_tyrosine_kinases"/>
</dbReference>
<feature type="compositionally biased region" description="Low complexity" evidence="10">
    <location>
        <begin position="8"/>
        <end position="23"/>
    </location>
</feature>
<evidence type="ECO:0000256" key="10">
    <source>
        <dbReference type="SAM" id="MobiDB-lite"/>
    </source>
</evidence>
<name>A0A9P1N1J3_9PELO</name>
<dbReference type="PRINTS" id="PR00109">
    <property type="entry name" value="TYRKINASE"/>
</dbReference>
<dbReference type="PANTHER" id="PTHR24418">
    <property type="entry name" value="TYROSINE-PROTEIN KINASE"/>
    <property type="match status" value="1"/>
</dbReference>
<dbReference type="Gene3D" id="3.30.505.10">
    <property type="entry name" value="SH2 domain"/>
    <property type="match status" value="1"/>
</dbReference>
<dbReference type="PROSITE" id="PS00109">
    <property type="entry name" value="PROTEIN_KINASE_TYR"/>
    <property type="match status" value="1"/>
</dbReference>
<dbReference type="InterPro" id="IPR001245">
    <property type="entry name" value="Ser-Thr/Tyr_kinase_cat_dom"/>
</dbReference>
<dbReference type="SUPFAM" id="SSF56112">
    <property type="entry name" value="Protein kinase-like (PK-like)"/>
    <property type="match status" value="1"/>
</dbReference>
<evidence type="ECO:0000259" key="12">
    <source>
        <dbReference type="PROSITE" id="PS50011"/>
    </source>
</evidence>
<keyword evidence="7" id="KW-0727">SH2 domain</keyword>
<comment type="catalytic activity">
    <reaction evidence="6 9">
        <text>L-tyrosyl-[protein] + ATP = O-phospho-L-tyrosyl-[protein] + ADP + H(+)</text>
        <dbReference type="Rhea" id="RHEA:10596"/>
        <dbReference type="Rhea" id="RHEA-COMP:10136"/>
        <dbReference type="Rhea" id="RHEA-COMP:20101"/>
        <dbReference type="ChEBI" id="CHEBI:15378"/>
        <dbReference type="ChEBI" id="CHEBI:30616"/>
        <dbReference type="ChEBI" id="CHEBI:46858"/>
        <dbReference type="ChEBI" id="CHEBI:61978"/>
        <dbReference type="ChEBI" id="CHEBI:456216"/>
        <dbReference type="EC" id="2.7.10.2"/>
    </reaction>
</comment>
<evidence type="ECO:0000256" key="6">
    <source>
        <dbReference type="ARBA" id="ARBA00051245"/>
    </source>
</evidence>
<keyword evidence="1 9" id="KW-0808">Transferase</keyword>
<dbReference type="Gene3D" id="1.10.510.10">
    <property type="entry name" value="Transferase(Phosphotransferase) domain 1"/>
    <property type="match status" value="1"/>
</dbReference>
<organism evidence="13 14">
    <name type="scientific">Caenorhabditis angaria</name>
    <dbReference type="NCBI Taxonomy" id="860376"/>
    <lineage>
        <taxon>Eukaryota</taxon>
        <taxon>Metazoa</taxon>
        <taxon>Ecdysozoa</taxon>
        <taxon>Nematoda</taxon>
        <taxon>Chromadorea</taxon>
        <taxon>Rhabditida</taxon>
        <taxon>Rhabditina</taxon>
        <taxon>Rhabditomorpha</taxon>
        <taxon>Rhabditoidea</taxon>
        <taxon>Rhabditidae</taxon>
        <taxon>Peloderinae</taxon>
        <taxon>Caenorhabditis</taxon>
    </lineage>
</organism>
<dbReference type="SMART" id="SM00219">
    <property type="entry name" value="TyrKc"/>
    <property type="match status" value="1"/>
</dbReference>
<dbReference type="InterPro" id="IPR017441">
    <property type="entry name" value="Protein_kinase_ATP_BS"/>
</dbReference>
<evidence type="ECO:0000256" key="9">
    <source>
        <dbReference type="RuleBase" id="RU362096"/>
    </source>
</evidence>
<evidence type="ECO:0000256" key="4">
    <source>
        <dbReference type="ARBA" id="ARBA00022840"/>
    </source>
</evidence>
<dbReference type="Pfam" id="PF07714">
    <property type="entry name" value="PK_Tyr_Ser-Thr"/>
    <property type="match status" value="1"/>
</dbReference>
<protein>
    <recommendedName>
        <fullName evidence="9">Tyrosine-protein kinase</fullName>
        <ecNumber evidence="9">2.7.10.2</ecNumber>
    </recommendedName>
</protein>
<feature type="domain" description="SH2" evidence="11">
    <location>
        <begin position="57"/>
        <end position="150"/>
    </location>
</feature>
<evidence type="ECO:0000256" key="3">
    <source>
        <dbReference type="ARBA" id="ARBA00022777"/>
    </source>
</evidence>
<evidence type="ECO:0000256" key="2">
    <source>
        <dbReference type="ARBA" id="ARBA00022741"/>
    </source>
</evidence>
<gene>
    <name evidence="13" type="ORF">CAMP_LOCUS10214</name>
</gene>